<evidence type="ECO:0000256" key="5">
    <source>
        <dbReference type="ARBA" id="ARBA00022777"/>
    </source>
</evidence>
<evidence type="ECO:0000256" key="8">
    <source>
        <dbReference type="ARBA" id="ARBA00023136"/>
    </source>
</evidence>
<dbReference type="PROSITE" id="PS50109">
    <property type="entry name" value="HIS_KIN"/>
    <property type="match status" value="1"/>
</dbReference>
<comment type="subcellular location">
    <subcellularLocation>
        <location evidence="1">Cell membrane</location>
        <topology evidence="1">Multi-pass membrane protein</topology>
    </subcellularLocation>
</comment>
<dbReference type="SUPFAM" id="SSF55874">
    <property type="entry name" value="ATPase domain of HSP90 chaperone/DNA topoisomerase II/histidine kinase"/>
    <property type="match status" value="1"/>
</dbReference>
<dbReference type="Gene3D" id="3.30.565.10">
    <property type="entry name" value="Histidine kinase-like ATPase, C-terminal domain"/>
    <property type="match status" value="1"/>
</dbReference>
<gene>
    <name evidence="10" type="ORF">HA039_14045</name>
</gene>
<proteinExistence type="predicted"/>
<keyword evidence="8" id="KW-0472">Membrane</keyword>
<evidence type="ECO:0000256" key="7">
    <source>
        <dbReference type="ARBA" id="ARBA00023012"/>
    </source>
</evidence>
<accession>A0A6G9GYF6</accession>
<keyword evidence="11" id="KW-1185">Reference proteome</keyword>
<dbReference type="SMART" id="SM00387">
    <property type="entry name" value="HATPase_c"/>
    <property type="match status" value="1"/>
</dbReference>
<dbReference type="Pfam" id="PF07730">
    <property type="entry name" value="HisKA_3"/>
    <property type="match status" value="1"/>
</dbReference>
<protein>
    <recommendedName>
        <fullName evidence="9">Histidine kinase domain-containing protein</fullName>
    </recommendedName>
</protein>
<sequence>MLKIQTQTEETDPSTASARLLADRLALGSDEIICHFRNSLDGVSSPLISTTELWGEAREHARLVIQECAEALRESEQPSAANAALGLSVGLSTRGPLQSVHPADTLRSSGLLFQICLQYLVTAAADLPPEQSSACLGRAVAALNHSLATCLQVSAAGYDAYLLKKVEESATGHRQRLARDLHDRLGQSLALAYRCLDLHDQAVDEGYGPPTRARHLARVRGALDEATGYTRGLISDLRTRPGVTGLAEALLEYAEAHQAPGVRVHIEVNGDESWVPAGHAEELFLVLREFLRNSLTHAAPSTVALEVDVAPHRVDCFAHDDGAGFDQAAPPTREGRSGTGLLSMRERVQALGGTLHLTSVPGVGTGMRLSLLLPEPPATAPGVPA</sequence>
<dbReference type="Proteomes" id="UP000501179">
    <property type="component" value="Chromosome"/>
</dbReference>
<keyword evidence="4" id="KW-0812">Transmembrane</keyword>
<feature type="domain" description="Histidine kinase" evidence="9">
    <location>
        <begin position="278"/>
        <end position="377"/>
    </location>
</feature>
<keyword evidence="2" id="KW-1003">Cell membrane</keyword>
<evidence type="ECO:0000256" key="2">
    <source>
        <dbReference type="ARBA" id="ARBA00022475"/>
    </source>
</evidence>
<evidence type="ECO:0000259" key="9">
    <source>
        <dbReference type="PROSITE" id="PS50109"/>
    </source>
</evidence>
<reference evidence="10 11" key="1">
    <citation type="submission" date="2020-03" db="EMBL/GenBank/DDBJ databases">
        <title>A novel species.</title>
        <authorList>
            <person name="Gao J."/>
        </authorList>
    </citation>
    <scope>NUCLEOTIDE SEQUENCE [LARGE SCALE GENOMIC DNA]</scope>
    <source>
        <strain evidence="10 11">QMT-12</strain>
    </source>
</reference>
<dbReference type="EMBL" id="CP050177">
    <property type="protein sequence ID" value="QIQ03308.1"/>
    <property type="molecule type" value="Genomic_DNA"/>
</dbReference>
<dbReference type="Gene3D" id="1.20.5.1930">
    <property type="match status" value="1"/>
</dbReference>
<evidence type="ECO:0000313" key="10">
    <source>
        <dbReference type="EMBL" id="QIQ03308.1"/>
    </source>
</evidence>
<keyword evidence="7" id="KW-0902">Two-component regulatory system</keyword>
<dbReference type="InterPro" id="IPR036890">
    <property type="entry name" value="HATPase_C_sf"/>
</dbReference>
<dbReference type="Pfam" id="PF02518">
    <property type="entry name" value="HATPase_c"/>
    <property type="match status" value="1"/>
</dbReference>
<keyword evidence="5" id="KW-0418">Kinase</keyword>
<dbReference type="RefSeq" id="WP_167028917.1">
    <property type="nucleotide sequence ID" value="NZ_CP050177.1"/>
</dbReference>
<dbReference type="CDD" id="cd16917">
    <property type="entry name" value="HATPase_UhpB-NarQ-NarX-like"/>
    <property type="match status" value="1"/>
</dbReference>
<dbReference type="AlphaFoldDB" id="A0A6G9GYF6"/>
<evidence type="ECO:0000256" key="6">
    <source>
        <dbReference type="ARBA" id="ARBA00022989"/>
    </source>
</evidence>
<dbReference type="GO" id="GO:0046983">
    <property type="term" value="F:protein dimerization activity"/>
    <property type="evidence" value="ECO:0007669"/>
    <property type="project" value="InterPro"/>
</dbReference>
<dbReference type="PANTHER" id="PTHR24421:SF37">
    <property type="entry name" value="SENSOR HISTIDINE KINASE NARS"/>
    <property type="match status" value="1"/>
</dbReference>
<dbReference type="GO" id="GO:0005886">
    <property type="term" value="C:plasma membrane"/>
    <property type="evidence" value="ECO:0007669"/>
    <property type="project" value="UniProtKB-SubCell"/>
</dbReference>
<dbReference type="InterPro" id="IPR050482">
    <property type="entry name" value="Sensor_HK_TwoCompSys"/>
</dbReference>
<keyword evidence="3" id="KW-0808">Transferase</keyword>
<dbReference type="InterPro" id="IPR003594">
    <property type="entry name" value="HATPase_dom"/>
</dbReference>
<dbReference type="KEGG" id="slia:HA039_14045"/>
<evidence type="ECO:0000256" key="3">
    <source>
        <dbReference type="ARBA" id="ARBA00022679"/>
    </source>
</evidence>
<name>A0A6G9GYF6_9ACTN</name>
<dbReference type="InterPro" id="IPR011712">
    <property type="entry name" value="Sig_transdc_His_kin_sub3_dim/P"/>
</dbReference>
<evidence type="ECO:0000256" key="1">
    <source>
        <dbReference type="ARBA" id="ARBA00004651"/>
    </source>
</evidence>
<evidence type="ECO:0000313" key="11">
    <source>
        <dbReference type="Proteomes" id="UP000501179"/>
    </source>
</evidence>
<evidence type="ECO:0000256" key="4">
    <source>
        <dbReference type="ARBA" id="ARBA00022692"/>
    </source>
</evidence>
<keyword evidence="6" id="KW-1133">Transmembrane helix</keyword>
<dbReference type="InterPro" id="IPR005467">
    <property type="entry name" value="His_kinase_dom"/>
</dbReference>
<dbReference type="PANTHER" id="PTHR24421">
    <property type="entry name" value="NITRATE/NITRITE SENSOR PROTEIN NARX-RELATED"/>
    <property type="match status" value="1"/>
</dbReference>
<organism evidence="10 11">
    <name type="scientific">Streptomyces liangshanensis</name>
    <dbReference type="NCBI Taxonomy" id="2717324"/>
    <lineage>
        <taxon>Bacteria</taxon>
        <taxon>Bacillati</taxon>
        <taxon>Actinomycetota</taxon>
        <taxon>Actinomycetes</taxon>
        <taxon>Kitasatosporales</taxon>
        <taxon>Streptomycetaceae</taxon>
        <taxon>Streptomyces</taxon>
    </lineage>
</organism>
<dbReference type="GO" id="GO:0000155">
    <property type="term" value="F:phosphorelay sensor kinase activity"/>
    <property type="evidence" value="ECO:0007669"/>
    <property type="project" value="InterPro"/>
</dbReference>